<dbReference type="PIRSF" id="PIRSF000451">
    <property type="entry name" value="PKS_III"/>
    <property type="match status" value="1"/>
</dbReference>
<comment type="caution">
    <text evidence="7">The sequence shown here is derived from an EMBL/GenBank/DDBJ whole genome shotgun (WGS) entry which is preliminary data.</text>
</comment>
<evidence type="ECO:0000256" key="3">
    <source>
        <dbReference type="PIRSR" id="PIRSR000451-1"/>
    </source>
</evidence>
<dbReference type="Gene3D" id="3.40.47.10">
    <property type="match status" value="2"/>
</dbReference>
<organism evidence="7 8">
    <name type="scientific">Aeoliella straminimaris</name>
    <dbReference type="NCBI Taxonomy" id="2954799"/>
    <lineage>
        <taxon>Bacteria</taxon>
        <taxon>Pseudomonadati</taxon>
        <taxon>Planctomycetota</taxon>
        <taxon>Planctomycetia</taxon>
        <taxon>Pirellulales</taxon>
        <taxon>Lacipirellulaceae</taxon>
        <taxon>Aeoliella</taxon>
    </lineage>
</organism>
<evidence type="ECO:0000313" key="7">
    <source>
        <dbReference type="EMBL" id="MCO6045605.1"/>
    </source>
</evidence>
<dbReference type="CDD" id="cd00831">
    <property type="entry name" value="CHS_like"/>
    <property type="match status" value="1"/>
</dbReference>
<dbReference type="Pfam" id="PF02797">
    <property type="entry name" value="Chal_sti_synt_C"/>
    <property type="match status" value="1"/>
</dbReference>
<evidence type="ECO:0000313" key="8">
    <source>
        <dbReference type="Proteomes" id="UP001155241"/>
    </source>
</evidence>
<dbReference type="InterPro" id="IPR012328">
    <property type="entry name" value="Chalcone/stilbene_synt_C"/>
</dbReference>
<gene>
    <name evidence="7" type="ORF">NG895_17030</name>
</gene>
<evidence type="ECO:0000256" key="1">
    <source>
        <dbReference type="ARBA" id="ARBA00005531"/>
    </source>
</evidence>
<name>A0A9X2FB38_9BACT</name>
<feature type="domain" description="Chalcone/stilbene synthase C-terminal" evidence="6">
    <location>
        <begin position="229"/>
        <end position="361"/>
    </location>
</feature>
<dbReference type="GO" id="GO:0016747">
    <property type="term" value="F:acyltransferase activity, transferring groups other than amino-acyl groups"/>
    <property type="evidence" value="ECO:0007669"/>
    <property type="project" value="InterPro"/>
</dbReference>
<feature type="compositionally biased region" description="Polar residues" evidence="4">
    <location>
        <begin position="54"/>
        <end position="71"/>
    </location>
</feature>
<dbReference type="Proteomes" id="UP001155241">
    <property type="component" value="Unassembled WGS sequence"/>
</dbReference>
<comment type="similarity">
    <text evidence="1">Belongs to the thiolase-like superfamily. Chalcone/stilbene synthases family.</text>
</comment>
<keyword evidence="2" id="KW-0808">Transferase</keyword>
<dbReference type="InterPro" id="IPR011141">
    <property type="entry name" value="Polyketide_synthase_type-III"/>
</dbReference>
<dbReference type="InterPro" id="IPR001099">
    <property type="entry name" value="Chalcone/stilbene_synt_N"/>
</dbReference>
<accession>A0A9X2FB38</accession>
<evidence type="ECO:0000259" key="5">
    <source>
        <dbReference type="Pfam" id="PF00195"/>
    </source>
</evidence>
<reference evidence="7" key="1">
    <citation type="submission" date="2022-06" db="EMBL/GenBank/DDBJ databases">
        <title>Aeoliella straminimaris, a novel planctomycete from sediments.</title>
        <authorList>
            <person name="Vitorino I.R."/>
            <person name="Lage O.M."/>
        </authorList>
    </citation>
    <scope>NUCLEOTIDE SEQUENCE</scope>
    <source>
        <strain evidence="7">ICT_H6.2</strain>
    </source>
</reference>
<dbReference type="EMBL" id="JAMXLR010000058">
    <property type="protein sequence ID" value="MCO6045605.1"/>
    <property type="molecule type" value="Genomic_DNA"/>
</dbReference>
<dbReference type="InterPro" id="IPR016039">
    <property type="entry name" value="Thiolase-like"/>
</dbReference>
<evidence type="ECO:0000259" key="6">
    <source>
        <dbReference type="Pfam" id="PF02797"/>
    </source>
</evidence>
<keyword evidence="8" id="KW-1185">Reference proteome</keyword>
<dbReference type="SUPFAM" id="SSF53901">
    <property type="entry name" value="Thiolase-like"/>
    <property type="match status" value="2"/>
</dbReference>
<dbReference type="RefSeq" id="WP_252853720.1">
    <property type="nucleotide sequence ID" value="NZ_JAMXLR010000058.1"/>
</dbReference>
<protein>
    <submittedName>
        <fullName evidence="7">Type III polyketide synthase</fullName>
    </submittedName>
</protein>
<proteinExistence type="inferred from homology"/>
<evidence type="ECO:0000256" key="4">
    <source>
        <dbReference type="SAM" id="MobiDB-lite"/>
    </source>
</evidence>
<feature type="domain" description="Chalcone/stilbene synthase N-terminal" evidence="5">
    <location>
        <begin position="4"/>
        <end position="217"/>
    </location>
</feature>
<feature type="active site" description="Acyl-thioester intermediate" evidence="3">
    <location>
        <position position="157"/>
    </location>
</feature>
<feature type="region of interest" description="Disordered" evidence="4">
    <location>
        <begin position="54"/>
        <end position="82"/>
    </location>
</feature>
<dbReference type="PANTHER" id="PTHR11877">
    <property type="entry name" value="HYDROXYMETHYLGLUTARYL-COA SYNTHASE"/>
    <property type="match status" value="1"/>
</dbReference>
<sequence>MTTSILGIGLALPEHSISQADAAACAVASCVATEKQRQLAPRLYQRSGVQSRHSVLLNSSTNGDPASQTYYAPSDAEQPLGPSTAERMQTYRDKSGELACRAAGDSLTNSKTSPEAITHLVTVSCSGFEAPGFDIQLIEKLGLSRQVSRTHVGFMGCHGALNGLRVAKAFVDADPSARVLLVAVELCSLHYQYGWTNERIVSNSLFADGAAAVVVGRGDSDNSLWQLGSNFAEVVPDCLDAMTWRIGDNGFEMTLSAAVPELIRQHLRHRLLAWLEQHKLTIEEIAGWAIHPGGPRILQACQEALDLPDSAMAASYDVLRRYGNMSSPTVLFVLDTLRASTAGPVVAIGFGPGLAIEACLLN</sequence>
<dbReference type="AlphaFoldDB" id="A0A9X2FB38"/>
<dbReference type="GO" id="GO:0030639">
    <property type="term" value="P:polyketide biosynthetic process"/>
    <property type="evidence" value="ECO:0007669"/>
    <property type="project" value="TreeGrafter"/>
</dbReference>
<dbReference type="PANTHER" id="PTHR11877:SF46">
    <property type="entry name" value="TYPE III POLYKETIDE SYNTHASE A"/>
    <property type="match status" value="1"/>
</dbReference>
<dbReference type="Pfam" id="PF00195">
    <property type="entry name" value="Chal_sti_synt_N"/>
    <property type="match status" value="1"/>
</dbReference>
<evidence type="ECO:0000256" key="2">
    <source>
        <dbReference type="ARBA" id="ARBA00022679"/>
    </source>
</evidence>